<dbReference type="EMBL" id="UYRT01009506">
    <property type="protein sequence ID" value="VDK47573.1"/>
    <property type="molecule type" value="Genomic_DNA"/>
</dbReference>
<reference evidence="1 2" key="2">
    <citation type="submission" date="2018-11" db="EMBL/GenBank/DDBJ databases">
        <authorList>
            <consortium name="Pathogen Informatics"/>
        </authorList>
    </citation>
    <scope>NUCLEOTIDE SEQUENCE [LARGE SCALE GENOMIC DNA]</scope>
</reference>
<dbReference type="Proteomes" id="UP000271098">
    <property type="component" value="Unassembled WGS sequence"/>
</dbReference>
<dbReference type="WBParaSite" id="GPUH_0000483201-mRNA-1">
    <property type="protein sequence ID" value="GPUH_0000483201-mRNA-1"/>
    <property type="gene ID" value="GPUH_0000483201"/>
</dbReference>
<evidence type="ECO:0000313" key="2">
    <source>
        <dbReference type="Proteomes" id="UP000271098"/>
    </source>
</evidence>
<protein>
    <submittedName>
        <fullName evidence="3">Pentatricopeptide repeat-containing protein</fullName>
    </submittedName>
</protein>
<keyword evidence="2" id="KW-1185">Reference proteome</keyword>
<accession>A0A183D7Y4</accession>
<reference evidence="3" key="1">
    <citation type="submission" date="2016-06" db="UniProtKB">
        <authorList>
            <consortium name="WormBaseParasite"/>
        </authorList>
    </citation>
    <scope>IDENTIFICATION</scope>
</reference>
<sequence>MEQLATCGLINCGMGDAAKTTFSMLLILSFKDGSSWPSNINLLRRSIKASRNELEDKESLVSSGIAFVSALFEASTDLLIPPLCDGECFIPCRGAIRLVNFGFASSENAGFNIYNMNLASGKLSTLTGIRLKAVQWSAFAVAGRYEHKQRVDV</sequence>
<dbReference type="AlphaFoldDB" id="A0A183D7Y4"/>
<gene>
    <name evidence="1" type="ORF">GPUH_LOCUS4827</name>
</gene>
<name>A0A183D7Y4_9BILA</name>
<evidence type="ECO:0000313" key="3">
    <source>
        <dbReference type="WBParaSite" id="GPUH_0000483201-mRNA-1"/>
    </source>
</evidence>
<organism evidence="3">
    <name type="scientific">Gongylonema pulchrum</name>
    <dbReference type="NCBI Taxonomy" id="637853"/>
    <lineage>
        <taxon>Eukaryota</taxon>
        <taxon>Metazoa</taxon>
        <taxon>Ecdysozoa</taxon>
        <taxon>Nematoda</taxon>
        <taxon>Chromadorea</taxon>
        <taxon>Rhabditida</taxon>
        <taxon>Spirurina</taxon>
        <taxon>Spiruromorpha</taxon>
        <taxon>Spiruroidea</taxon>
        <taxon>Gongylonematidae</taxon>
        <taxon>Gongylonema</taxon>
    </lineage>
</organism>
<evidence type="ECO:0000313" key="1">
    <source>
        <dbReference type="EMBL" id="VDK47573.1"/>
    </source>
</evidence>
<proteinExistence type="predicted"/>